<dbReference type="GO" id="GO:0006154">
    <property type="term" value="P:adenosine catabolic process"/>
    <property type="evidence" value="ECO:0007669"/>
    <property type="project" value="TreeGrafter"/>
</dbReference>
<dbReference type="Pfam" id="PF00962">
    <property type="entry name" value="A_deaminase"/>
    <property type="match status" value="1"/>
</dbReference>
<dbReference type="HOGENOM" id="CLU_573569_0_0_0"/>
<keyword evidence="4" id="KW-0479">Metal-binding</keyword>
<keyword evidence="5 9" id="KW-0378">Hydrolase</keyword>
<feature type="chain" id="PRO_5004191423" description="adenosine deaminase" evidence="7">
    <location>
        <begin position="24"/>
        <end position="509"/>
    </location>
</feature>
<comment type="cofactor">
    <cofactor evidence="1">
        <name>Zn(2+)</name>
        <dbReference type="ChEBI" id="CHEBI:29105"/>
    </cofactor>
</comment>
<organism evidence="9 10">
    <name type="scientific">Koribacter versatilis (strain Ellin345)</name>
    <dbReference type="NCBI Taxonomy" id="204669"/>
    <lineage>
        <taxon>Bacteria</taxon>
        <taxon>Pseudomonadati</taxon>
        <taxon>Acidobacteriota</taxon>
        <taxon>Terriglobia</taxon>
        <taxon>Terriglobales</taxon>
        <taxon>Candidatus Korobacteraceae</taxon>
        <taxon>Candidatus Korobacter</taxon>
    </lineage>
</organism>
<dbReference type="PANTHER" id="PTHR11409:SF43">
    <property type="entry name" value="ADENOSINE DEAMINASE"/>
    <property type="match status" value="1"/>
</dbReference>
<dbReference type="PANTHER" id="PTHR11409">
    <property type="entry name" value="ADENOSINE DEAMINASE"/>
    <property type="match status" value="1"/>
</dbReference>
<evidence type="ECO:0000259" key="8">
    <source>
        <dbReference type="Pfam" id="PF00962"/>
    </source>
</evidence>
<feature type="signal peptide" evidence="7">
    <location>
        <begin position="1"/>
        <end position="23"/>
    </location>
</feature>
<evidence type="ECO:0000256" key="3">
    <source>
        <dbReference type="ARBA" id="ARBA00012784"/>
    </source>
</evidence>
<evidence type="ECO:0000256" key="6">
    <source>
        <dbReference type="ARBA" id="ARBA00022833"/>
    </source>
</evidence>
<dbReference type="InterPro" id="IPR006330">
    <property type="entry name" value="Ado/ade_deaminase"/>
</dbReference>
<dbReference type="eggNOG" id="COG1816">
    <property type="taxonomic scope" value="Bacteria"/>
</dbReference>
<keyword evidence="7" id="KW-0732">Signal</keyword>
<reference evidence="9 10" key="1">
    <citation type="journal article" date="2009" name="Appl. Environ. Microbiol.">
        <title>Three genomes from the phylum Acidobacteria provide insight into the lifestyles of these microorganisms in soils.</title>
        <authorList>
            <person name="Ward N.L."/>
            <person name="Challacombe J.F."/>
            <person name="Janssen P.H."/>
            <person name="Henrissat B."/>
            <person name="Coutinho P.M."/>
            <person name="Wu M."/>
            <person name="Xie G."/>
            <person name="Haft D.H."/>
            <person name="Sait M."/>
            <person name="Badger J."/>
            <person name="Barabote R.D."/>
            <person name="Bradley B."/>
            <person name="Brettin T.S."/>
            <person name="Brinkac L.M."/>
            <person name="Bruce D."/>
            <person name="Creasy T."/>
            <person name="Daugherty S.C."/>
            <person name="Davidsen T.M."/>
            <person name="DeBoy R.T."/>
            <person name="Detter J.C."/>
            <person name="Dodson R.J."/>
            <person name="Durkin A.S."/>
            <person name="Ganapathy A."/>
            <person name="Gwinn-Giglio M."/>
            <person name="Han C.S."/>
            <person name="Khouri H."/>
            <person name="Kiss H."/>
            <person name="Kothari S.P."/>
            <person name="Madupu R."/>
            <person name="Nelson K.E."/>
            <person name="Nelson W.C."/>
            <person name="Paulsen I."/>
            <person name="Penn K."/>
            <person name="Ren Q."/>
            <person name="Rosovitz M.J."/>
            <person name="Selengut J.D."/>
            <person name="Shrivastava S."/>
            <person name="Sullivan S.A."/>
            <person name="Tapia R."/>
            <person name="Thompson L.S."/>
            <person name="Watkins K.L."/>
            <person name="Yang Q."/>
            <person name="Yu C."/>
            <person name="Zafar N."/>
            <person name="Zhou L."/>
            <person name="Kuske C.R."/>
        </authorList>
    </citation>
    <scope>NUCLEOTIDE SEQUENCE [LARGE SCALE GENOMIC DNA]</scope>
    <source>
        <strain evidence="9 10">Ellin345</strain>
    </source>
</reference>
<dbReference type="RefSeq" id="WP_011523861.1">
    <property type="nucleotide sequence ID" value="NC_008009.1"/>
</dbReference>
<dbReference type="InterPro" id="IPR001365">
    <property type="entry name" value="A_deaminase_dom"/>
</dbReference>
<dbReference type="GO" id="GO:0043103">
    <property type="term" value="P:hypoxanthine salvage"/>
    <property type="evidence" value="ECO:0007669"/>
    <property type="project" value="TreeGrafter"/>
</dbReference>
<dbReference type="STRING" id="204669.Acid345_3059"/>
<gene>
    <name evidence="9" type="ordered locus">Acid345_3059</name>
</gene>
<evidence type="ECO:0000256" key="1">
    <source>
        <dbReference type="ARBA" id="ARBA00001947"/>
    </source>
</evidence>
<accession>Q1IM40</accession>
<evidence type="ECO:0000256" key="5">
    <source>
        <dbReference type="ARBA" id="ARBA00022801"/>
    </source>
</evidence>
<evidence type="ECO:0000313" key="9">
    <source>
        <dbReference type="EMBL" id="ABF42060.1"/>
    </source>
</evidence>
<dbReference type="EC" id="3.5.4.4" evidence="3"/>
<dbReference type="AlphaFoldDB" id="Q1IM40"/>
<dbReference type="EMBL" id="CP000360">
    <property type="protein sequence ID" value="ABF42060.1"/>
    <property type="molecule type" value="Genomic_DNA"/>
</dbReference>
<evidence type="ECO:0000256" key="2">
    <source>
        <dbReference type="ARBA" id="ARBA00006676"/>
    </source>
</evidence>
<dbReference type="EnsemblBacteria" id="ABF42060">
    <property type="protein sequence ID" value="ABF42060"/>
    <property type="gene ID" value="Acid345_3059"/>
</dbReference>
<sequence>MTSFRKRSVVLFVLLSSFVFSQAKPAPAAASGEARTDRYMQSIRGNIPLLTEFLQEMPKGGDLHYHLSGGVYAETMIGWAAEGKLCVTTQTLELVKPPCNEGAGNVPAESALSNPVLYRQMVDAWSMRNWQEGHESGHDHFFDTFEKFGLSNDGHTGDMLAEAARRAAANHELYQELMLTADGGRVSEVGKHVGWIEDFKTMRETLLANGLLDAVATGSKNIAEAEQQRDAALQCTGAKPEPACKITQRFIYQVLRGLSKQVVFAQILAGFEMASRDPHVVGFNLVMPEDYYVPMRDYDLHMRIIDFLKPLYPKVHISLHAGELAPGLVPPDGLSFHIREAVELGHADRIGHGVDVMEEDNALDLVKEMAKRKVMVEINLTSNDVILGIRGKDHPLATYMKYGVPVALSTDDEGVSRSDLSMEYMRGATDQGLTYAQLKTMARTSLEHAFVSGESLWRDEHFARVKQCAADRVAPEKLSEGCQSYLRANQKAMLQWELEKQFGAFESRW</sequence>
<feature type="domain" description="Adenosine deaminase" evidence="8">
    <location>
        <begin position="239"/>
        <end position="453"/>
    </location>
</feature>
<dbReference type="Gene3D" id="3.20.20.140">
    <property type="entry name" value="Metal-dependent hydrolases"/>
    <property type="match status" value="1"/>
</dbReference>
<protein>
    <recommendedName>
        <fullName evidence="3">adenosine deaminase</fullName>
        <ecNumber evidence="3">3.5.4.4</ecNumber>
    </recommendedName>
</protein>
<dbReference type="Proteomes" id="UP000002432">
    <property type="component" value="Chromosome"/>
</dbReference>
<dbReference type="GO" id="GO:0046872">
    <property type="term" value="F:metal ion binding"/>
    <property type="evidence" value="ECO:0007669"/>
    <property type="project" value="UniProtKB-KW"/>
</dbReference>
<proteinExistence type="inferred from homology"/>
<dbReference type="InterPro" id="IPR032466">
    <property type="entry name" value="Metal_Hydrolase"/>
</dbReference>
<dbReference type="KEGG" id="aba:Acid345_3059"/>
<dbReference type="GO" id="GO:0005829">
    <property type="term" value="C:cytosol"/>
    <property type="evidence" value="ECO:0007669"/>
    <property type="project" value="TreeGrafter"/>
</dbReference>
<evidence type="ECO:0000256" key="7">
    <source>
        <dbReference type="SAM" id="SignalP"/>
    </source>
</evidence>
<dbReference type="GO" id="GO:0046103">
    <property type="term" value="P:inosine biosynthetic process"/>
    <property type="evidence" value="ECO:0007669"/>
    <property type="project" value="TreeGrafter"/>
</dbReference>
<dbReference type="GO" id="GO:0004000">
    <property type="term" value="F:adenosine deaminase activity"/>
    <property type="evidence" value="ECO:0007669"/>
    <property type="project" value="TreeGrafter"/>
</dbReference>
<evidence type="ECO:0000313" key="10">
    <source>
        <dbReference type="Proteomes" id="UP000002432"/>
    </source>
</evidence>
<comment type="similarity">
    <text evidence="2">Belongs to the metallo-dependent hydrolases superfamily. Adenosine and AMP deaminases family.</text>
</comment>
<keyword evidence="10" id="KW-1185">Reference proteome</keyword>
<evidence type="ECO:0000256" key="4">
    <source>
        <dbReference type="ARBA" id="ARBA00022723"/>
    </source>
</evidence>
<dbReference type="SUPFAM" id="SSF51556">
    <property type="entry name" value="Metallo-dependent hydrolases"/>
    <property type="match status" value="1"/>
</dbReference>
<name>Q1IM40_KORVE</name>
<keyword evidence="6" id="KW-0862">Zinc</keyword>